<dbReference type="Proteomes" id="UP001232148">
    <property type="component" value="Unassembled WGS sequence"/>
</dbReference>
<accession>A0AAD9HP30</accession>
<evidence type="ECO:0000313" key="1">
    <source>
        <dbReference type="EMBL" id="KAK2031656.1"/>
    </source>
</evidence>
<evidence type="ECO:0000313" key="2">
    <source>
        <dbReference type="Proteomes" id="UP001232148"/>
    </source>
</evidence>
<dbReference type="AlphaFoldDB" id="A0AAD9HP30"/>
<protein>
    <submittedName>
        <fullName evidence="1">Uncharacterized protein</fullName>
    </submittedName>
</protein>
<gene>
    <name evidence="1" type="ORF">LX32DRAFT_691517</name>
</gene>
<dbReference type="EMBL" id="MU842838">
    <property type="protein sequence ID" value="KAK2031656.1"/>
    <property type="molecule type" value="Genomic_DNA"/>
</dbReference>
<keyword evidence="2" id="KW-1185">Reference proteome</keyword>
<organism evidence="1 2">
    <name type="scientific">Colletotrichum zoysiae</name>
    <dbReference type="NCBI Taxonomy" id="1216348"/>
    <lineage>
        <taxon>Eukaryota</taxon>
        <taxon>Fungi</taxon>
        <taxon>Dikarya</taxon>
        <taxon>Ascomycota</taxon>
        <taxon>Pezizomycotina</taxon>
        <taxon>Sordariomycetes</taxon>
        <taxon>Hypocreomycetidae</taxon>
        <taxon>Glomerellales</taxon>
        <taxon>Glomerellaceae</taxon>
        <taxon>Colletotrichum</taxon>
        <taxon>Colletotrichum graminicola species complex</taxon>
    </lineage>
</organism>
<sequence length="165" mass="18220">MHEDLAAVIAGTSAEVRDLIQQQSIIANNHNHNHNNNNSRNSNQKLLGTLYAELRGVHDDMESSYRRLKLCSRSAYLSKAASSRLTLRVRPGLLFLERAFRLGDIHKGMEGIMAQLQNSLEKERIPALDNAVLDALAKVMPTKPDAFAMLLGGSSAVDAAEKNER</sequence>
<name>A0AAD9HP30_9PEZI</name>
<comment type="caution">
    <text evidence="1">The sequence shown here is derived from an EMBL/GenBank/DDBJ whole genome shotgun (WGS) entry which is preliminary data.</text>
</comment>
<proteinExistence type="predicted"/>
<reference evidence="1" key="1">
    <citation type="submission" date="2021-06" db="EMBL/GenBank/DDBJ databases">
        <title>Comparative genomics, transcriptomics and evolutionary studies reveal genomic signatures of adaptation to plant cell wall in hemibiotrophic fungi.</title>
        <authorList>
            <consortium name="DOE Joint Genome Institute"/>
            <person name="Baroncelli R."/>
            <person name="Diaz J.F."/>
            <person name="Benocci T."/>
            <person name="Peng M."/>
            <person name="Battaglia E."/>
            <person name="Haridas S."/>
            <person name="Andreopoulos W."/>
            <person name="Labutti K."/>
            <person name="Pangilinan J."/>
            <person name="Floch G.L."/>
            <person name="Makela M.R."/>
            <person name="Henrissat B."/>
            <person name="Grigoriev I.V."/>
            <person name="Crouch J.A."/>
            <person name="De Vries R.P."/>
            <person name="Sukno S.A."/>
            <person name="Thon M.R."/>
        </authorList>
    </citation>
    <scope>NUCLEOTIDE SEQUENCE</scope>
    <source>
        <strain evidence="1">MAFF235873</strain>
    </source>
</reference>